<dbReference type="HAMAP" id="MF_00163">
    <property type="entry name" value="Pep_deformylase"/>
    <property type="match status" value="1"/>
</dbReference>
<evidence type="ECO:0000313" key="3">
    <source>
        <dbReference type="EMBL" id="MBD3870415.1"/>
    </source>
</evidence>
<dbReference type="EMBL" id="JACXWA010000061">
    <property type="protein sequence ID" value="MBD3870415.1"/>
    <property type="molecule type" value="Genomic_DNA"/>
</dbReference>
<evidence type="ECO:0000256" key="2">
    <source>
        <dbReference type="HAMAP-Rule" id="MF_00163"/>
    </source>
</evidence>
<dbReference type="AlphaFoldDB" id="A0A8J6YB11"/>
<dbReference type="PRINTS" id="PR01576">
    <property type="entry name" value="PDEFORMYLASE"/>
</dbReference>
<dbReference type="GO" id="GO:0042586">
    <property type="term" value="F:peptide deformylase activity"/>
    <property type="evidence" value="ECO:0007669"/>
    <property type="project" value="UniProtKB-UniRule"/>
</dbReference>
<dbReference type="PANTHER" id="PTHR10458">
    <property type="entry name" value="PEPTIDE DEFORMYLASE"/>
    <property type="match status" value="1"/>
</dbReference>
<evidence type="ECO:0000313" key="4">
    <source>
        <dbReference type="Proteomes" id="UP000598633"/>
    </source>
</evidence>
<dbReference type="CDD" id="cd00487">
    <property type="entry name" value="Pep_deformylase"/>
    <property type="match status" value="1"/>
</dbReference>
<dbReference type="GO" id="GO:0006412">
    <property type="term" value="P:translation"/>
    <property type="evidence" value="ECO:0007669"/>
    <property type="project" value="UniProtKB-UniRule"/>
</dbReference>
<dbReference type="InterPro" id="IPR023635">
    <property type="entry name" value="Peptide_deformylase"/>
</dbReference>
<dbReference type="SUPFAM" id="SSF56420">
    <property type="entry name" value="Peptide deformylase"/>
    <property type="match status" value="1"/>
</dbReference>
<organism evidence="3 4">
    <name type="scientific">Candidatus Sulfomarinibacter kjeldsenii</name>
    <dbReference type="NCBI Taxonomy" id="2885994"/>
    <lineage>
        <taxon>Bacteria</taxon>
        <taxon>Pseudomonadati</taxon>
        <taxon>Acidobacteriota</taxon>
        <taxon>Thermoanaerobaculia</taxon>
        <taxon>Thermoanaerobaculales</taxon>
        <taxon>Candidatus Sulfomarinibacteraceae</taxon>
        <taxon>Candidatus Sulfomarinibacter</taxon>
    </lineage>
</organism>
<comment type="caution">
    <text evidence="3">The sequence shown here is derived from an EMBL/GenBank/DDBJ whole genome shotgun (WGS) entry which is preliminary data.</text>
</comment>
<keyword evidence="2" id="KW-0479">Metal-binding</keyword>
<evidence type="ECO:0000256" key="1">
    <source>
        <dbReference type="ARBA" id="ARBA00010759"/>
    </source>
</evidence>
<keyword evidence="2 3" id="KW-0378">Hydrolase</keyword>
<dbReference type="EC" id="3.5.1.88" evidence="2"/>
<feature type="binding site" evidence="2">
    <location>
        <position position="135"/>
    </location>
    <ligand>
        <name>Fe cation</name>
        <dbReference type="ChEBI" id="CHEBI:24875"/>
    </ligand>
</feature>
<comment type="catalytic activity">
    <reaction evidence="2">
        <text>N-terminal N-formyl-L-methionyl-[peptide] + H2O = N-terminal L-methionyl-[peptide] + formate</text>
        <dbReference type="Rhea" id="RHEA:24420"/>
        <dbReference type="Rhea" id="RHEA-COMP:10639"/>
        <dbReference type="Rhea" id="RHEA-COMP:10640"/>
        <dbReference type="ChEBI" id="CHEBI:15377"/>
        <dbReference type="ChEBI" id="CHEBI:15740"/>
        <dbReference type="ChEBI" id="CHEBI:49298"/>
        <dbReference type="ChEBI" id="CHEBI:64731"/>
        <dbReference type="EC" id="3.5.1.88"/>
    </reaction>
</comment>
<comment type="cofactor">
    <cofactor evidence="2">
        <name>Fe(2+)</name>
        <dbReference type="ChEBI" id="CHEBI:29033"/>
    </cofactor>
    <text evidence="2">Binds 1 Fe(2+) ion.</text>
</comment>
<dbReference type="NCBIfam" id="NF001159">
    <property type="entry name" value="PRK00150.1-3"/>
    <property type="match status" value="1"/>
</dbReference>
<accession>A0A8J6YB11</accession>
<dbReference type="InterPro" id="IPR036821">
    <property type="entry name" value="Peptide_deformylase_sf"/>
</dbReference>
<comment type="function">
    <text evidence="2">Removes the formyl group from the N-terminal Met of newly synthesized proteins. Requires at least a dipeptide for an efficient rate of reaction. N-terminal L-methionine is a prerequisite for activity but the enzyme has broad specificity at other positions.</text>
</comment>
<gene>
    <name evidence="2 3" type="primary">def</name>
    <name evidence="3" type="ORF">IFJ97_03520</name>
</gene>
<dbReference type="Proteomes" id="UP000598633">
    <property type="component" value="Unassembled WGS sequence"/>
</dbReference>
<keyword evidence="2" id="KW-0648">Protein biosynthesis</keyword>
<keyword evidence="2" id="KW-0408">Iron</keyword>
<name>A0A8J6YB11_9BACT</name>
<dbReference type="Pfam" id="PF01327">
    <property type="entry name" value="Pep_deformylase"/>
    <property type="match status" value="1"/>
</dbReference>
<dbReference type="Gene3D" id="3.90.45.10">
    <property type="entry name" value="Peptide deformylase"/>
    <property type="match status" value="1"/>
</dbReference>
<dbReference type="NCBIfam" id="TIGR00079">
    <property type="entry name" value="pept_deformyl"/>
    <property type="match status" value="1"/>
</dbReference>
<proteinExistence type="inferred from homology"/>
<dbReference type="PIRSF" id="PIRSF004749">
    <property type="entry name" value="Pep_def"/>
    <property type="match status" value="1"/>
</dbReference>
<feature type="active site" evidence="2">
    <location>
        <position position="136"/>
    </location>
</feature>
<protein>
    <recommendedName>
        <fullName evidence="2">Peptide deformylase</fullName>
        <shortName evidence="2">PDF</shortName>
        <ecNumber evidence="2">3.5.1.88</ecNumber>
    </recommendedName>
    <alternativeName>
        <fullName evidence="2">Polypeptide deformylase</fullName>
    </alternativeName>
</protein>
<dbReference type="PANTHER" id="PTHR10458:SF22">
    <property type="entry name" value="PEPTIDE DEFORMYLASE"/>
    <property type="match status" value="1"/>
</dbReference>
<feature type="binding site" evidence="2">
    <location>
        <position position="139"/>
    </location>
    <ligand>
        <name>Fe cation</name>
        <dbReference type="ChEBI" id="CHEBI:24875"/>
    </ligand>
</feature>
<sequence length="174" mass="19198">MGARPILVYADPRLEATNRPVERFDEEIDALVEDLFETGWKAPGLGLAAPQIGINIRLATIDLSVGKDPDARIVLANPTIVHHQGKTSLEEGCLSFPGLFTNLVRPSALTVRAQNANGDWRDLEAEGLLAQAVCHELDHLDGVLLVHHLRGMKRRLFLRRVAKMRKLGVWTATA</sequence>
<dbReference type="GO" id="GO:0046872">
    <property type="term" value="F:metal ion binding"/>
    <property type="evidence" value="ECO:0007669"/>
    <property type="project" value="UniProtKB-KW"/>
</dbReference>
<reference evidence="3 4" key="1">
    <citation type="submission" date="2020-08" db="EMBL/GenBank/DDBJ databases">
        <title>Acidobacteriota in marine sediments use diverse sulfur dissimilation pathways.</title>
        <authorList>
            <person name="Wasmund K."/>
        </authorList>
    </citation>
    <scope>NUCLEOTIDE SEQUENCE [LARGE SCALE GENOMIC DNA]</scope>
    <source>
        <strain evidence="3">MAG AM3-A</strain>
    </source>
</reference>
<comment type="similarity">
    <text evidence="1 2">Belongs to the polypeptide deformylase family.</text>
</comment>
<feature type="binding site" evidence="2">
    <location>
        <position position="93"/>
    </location>
    <ligand>
        <name>Fe cation</name>
        <dbReference type="ChEBI" id="CHEBI:24875"/>
    </ligand>
</feature>